<organism evidence="5 6">
    <name type="scientific">Prosthecodimorpha hirschii</name>
    <dbReference type="NCBI Taxonomy" id="665126"/>
    <lineage>
        <taxon>Bacteria</taxon>
        <taxon>Pseudomonadati</taxon>
        <taxon>Pseudomonadota</taxon>
        <taxon>Alphaproteobacteria</taxon>
        <taxon>Hyphomicrobiales</taxon>
        <taxon>Ancalomicrobiaceae</taxon>
        <taxon>Prosthecodimorpha</taxon>
    </lineage>
</organism>
<evidence type="ECO:0000313" key="5">
    <source>
        <dbReference type="EMBL" id="KPL51524.1"/>
    </source>
</evidence>
<dbReference type="PROSITE" id="PS50914">
    <property type="entry name" value="BON"/>
    <property type="match status" value="1"/>
</dbReference>
<evidence type="ECO:0000259" key="3">
    <source>
        <dbReference type="PROSITE" id="PS50914"/>
    </source>
</evidence>
<dbReference type="AlphaFoldDB" id="A0A0P6W0B8"/>
<keyword evidence="1 2" id="KW-0129">CBS domain</keyword>
<feature type="domain" description="CBS" evidence="4">
    <location>
        <begin position="7"/>
        <end position="66"/>
    </location>
</feature>
<dbReference type="SUPFAM" id="SSF54631">
    <property type="entry name" value="CBS-domain pair"/>
    <property type="match status" value="1"/>
</dbReference>
<evidence type="ECO:0000256" key="2">
    <source>
        <dbReference type="PROSITE-ProRule" id="PRU00703"/>
    </source>
</evidence>
<comment type="caution">
    <text evidence="5">The sequence shown here is derived from an EMBL/GenBank/DDBJ whole genome shotgun (WGS) entry which is preliminary data.</text>
</comment>
<proteinExistence type="predicted"/>
<sequence length="223" mass="24324">MRAKDIMTTGVITVTPETTIDAIAGLLLDRRISAVPVVDPDGTLVGIVSEGDLIRRVETGTEPRPSWWLELLRTTEDRALDYVRSHGRRAAEIMSTSLITVTEETELREIARLLEDNRIKRVPVVRDGRLVGIVSRADLLRGLITARPAAPPAGNDAQIRTDALKRVHDTGISDTLLNVTVADGTAHLWGSVTTEAERLAARVAVENTPGVGELVDHLRVLRP</sequence>
<dbReference type="PROSITE" id="PS51371">
    <property type="entry name" value="CBS"/>
    <property type="match status" value="2"/>
</dbReference>
<gene>
    <name evidence="5" type="ORF">ABB55_04150</name>
</gene>
<dbReference type="EMBL" id="LJYW01000001">
    <property type="protein sequence ID" value="KPL51524.1"/>
    <property type="molecule type" value="Genomic_DNA"/>
</dbReference>
<accession>A0A0P6W0B8</accession>
<keyword evidence="6" id="KW-1185">Reference proteome</keyword>
<evidence type="ECO:0008006" key="7">
    <source>
        <dbReference type="Google" id="ProtNLM"/>
    </source>
</evidence>
<dbReference type="InterPro" id="IPR000644">
    <property type="entry name" value="CBS_dom"/>
</dbReference>
<dbReference type="PIRSF" id="PIRSF036990">
    <property type="entry name" value="UCP036990_CBS_BON"/>
    <property type="match status" value="1"/>
</dbReference>
<dbReference type="Gene3D" id="3.30.1340.30">
    <property type="match status" value="1"/>
</dbReference>
<dbReference type="InterPro" id="IPR051257">
    <property type="entry name" value="Diverse_CBS-Domain"/>
</dbReference>
<feature type="domain" description="BON" evidence="3">
    <location>
        <begin position="155"/>
        <end position="222"/>
    </location>
</feature>
<dbReference type="CDD" id="cd04586">
    <property type="entry name" value="CBS_pair_BON_assoc"/>
    <property type="match status" value="1"/>
</dbReference>
<reference evidence="5 6" key="2">
    <citation type="submission" date="2015-10" db="EMBL/GenBank/DDBJ databases">
        <title>Draft Genome Sequence of Prosthecomicrobium hirschii ATCC 27832.</title>
        <authorList>
            <person name="Daniel J."/>
            <person name="Givan S.A."/>
            <person name="Brun Y.V."/>
            <person name="Brown P.J."/>
        </authorList>
    </citation>
    <scope>NUCLEOTIDE SEQUENCE [LARGE SCALE GENOMIC DNA]</scope>
    <source>
        <strain evidence="5 6">16</strain>
    </source>
</reference>
<dbReference type="Pfam" id="PF00571">
    <property type="entry name" value="CBS"/>
    <property type="match status" value="2"/>
</dbReference>
<dbReference type="Gene3D" id="3.10.580.10">
    <property type="entry name" value="CBS-domain"/>
    <property type="match status" value="1"/>
</dbReference>
<dbReference type="RefSeq" id="WP_054357686.1">
    <property type="nucleotide sequence ID" value="NZ_JAPCYQ010000001.1"/>
</dbReference>
<dbReference type="InterPro" id="IPR007055">
    <property type="entry name" value="BON_dom"/>
</dbReference>
<evidence type="ECO:0000259" key="4">
    <source>
        <dbReference type="PROSITE" id="PS51371"/>
    </source>
</evidence>
<feature type="domain" description="CBS" evidence="4">
    <location>
        <begin position="94"/>
        <end position="149"/>
    </location>
</feature>
<dbReference type="Pfam" id="PF04972">
    <property type="entry name" value="BON"/>
    <property type="match status" value="1"/>
</dbReference>
<dbReference type="SMART" id="SM00116">
    <property type="entry name" value="CBS"/>
    <property type="match status" value="2"/>
</dbReference>
<dbReference type="PANTHER" id="PTHR43080">
    <property type="entry name" value="CBS DOMAIN-CONTAINING PROTEIN CBSX3, MITOCHONDRIAL"/>
    <property type="match status" value="1"/>
</dbReference>
<protein>
    <recommendedName>
        <fullName evidence="7">Histidine kinase</fullName>
    </recommendedName>
</protein>
<dbReference type="Proteomes" id="UP000048984">
    <property type="component" value="Unassembled WGS sequence"/>
</dbReference>
<dbReference type="InterPro" id="IPR017080">
    <property type="entry name" value="UCP036990_CBS_BON"/>
</dbReference>
<dbReference type="PANTHER" id="PTHR43080:SF26">
    <property type="entry name" value="REGULATORY PROTEIN"/>
    <property type="match status" value="1"/>
</dbReference>
<dbReference type="InterPro" id="IPR046342">
    <property type="entry name" value="CBS_dom_sf"/>
</dbReference>
<reference evidence="5 6" key="1">
    <citation type="submission" date="2015-09" db="EMBL/GenBank/DDBJ databases">
        <authorList>
            <person name="Jackson K.R."/>
            <person name="Lunt B.L."/>
            <person name="Fisher J.N.B."/>
            <person name="Gardner A.V."/>
            <person name="Bailey M.E."/>
            <person name="Deus L.M."/>
            <person name="Earl A.S."/>
            <person name="Gibby P.D."/>
            <person name="Hartmann K.A."/>
            <person name="Liu J.E."/>
            <person name="Manci A.M."/>
            <person name="Nielsen D.A."/>
            <person name="Solomon M.B."/>
            <person name="Breakwell D.P."/>
            <person name="Burnett S.H."/>
            <person name="Grose J.H."/>
        </authorList>
    </citation>
    <scope>NUCLEOTIDE SEQUENCE [LARGE SCALE GENOMIC DNA]</scope>
    <source>
        <strain evidence="5 6">16</strain>
    </source>
</reference>
<dbReference type="STRING" id="665126.ABB55_04150"/>
<name>A0A0P6W0B8_9HYPH</name>
<evidence type="ECO:0000313" key="6">
    <source>
        <dbReference type="Proteomes" id="UP000048984"/>
    </source>
</evidence>
<evidence type="ECO:0000256" key="1">
    <source>
        <dbReference type="ARBA" id="ARBA00023122"/>
    </source>
</evidence>